<keyword evidence="2" id="KW-1185">Reference proteome</keyword>
<comment type="caution">
    <text evidence="1">The sequence shown here is derived from an EMBL/GenBank/DDBJ whole genome shotgun (WGS) entry which is preliminary data.</text>
</comment>
<dbReference type="EMBL" id="JAPQKL010000001">
    <property type="protein sequence ID" value="KAJ5146357.1"/>
    <property type="molecule type" value="Genomic_DNA"/>
</dbReference>
<dbReference type="AlphaFoldDB" id="A0A9W9HJ63"/>
<dbReference type="GeneID" id="81400835"/>
<evidence type="ECO:0000313" key="1">
    <source>
        <dbReference type="EMBL" id="KAJ5146357.1"/>
    </source>
</evidence>
<reference evidence="1" key="1">
    <citation type="submission" date="2022-11" db="EMBL/GenBank/DDBJ databases">
        <authorList>
            <person name="Petersen C."/>
        </authorList>
    </citation>
    <scope>NUCLEOTIDE SEQUENCE</scope>
    <source>
        <strain evidence="1">IBT 22155</strain>
    </source>
</reference>
<dbReference type="Proteomes" id="UP001149079">
    <property type="component" value="Unassembled WGS sequence"/>
</dbReference>
<proteinExistence type="predicted"/>
<sequence length="187" mass="21268">MKATARFSTLRKKKFRPGDLQRHADIGEIADVERRTITHSHEEDWFFLADALDFCRAFEQGSDPYDTLQSLQETVTPTVLGQGSFCGRRALFLSIVDGMTLCEAAEADIDEKRIELLLGEALYALWECKAEYKDENPCNFLVCHDRIVITDLEAVEFYAENPCWERSVNSGNGLPVEQILIHVALEH</sequence>
<dbReference type="RefSeq" id="XP_056526831.1">
    <property type="nucleotide sequence ID" value="XM_056661665.1"/>
</dbReference>
<name>A0A9W9HJ63_9EURO</name>
<protein>
    <submittedName>
        <fullName evidence="1">Uncharacterized protein</fullName>
    </submittedName>
</protein>
<accession>A0A9W9HJ63</accession>
<reference evidence="1" key="2">
    <citation type="journal article" date="2023" name="IMA Fungus">
        <title>Comparative genomic study of the Penicillium genus elucidates a diverse pangenome and 15 lateral gene transfer events.</title>
        <authorList>
            <person name="Petersen C."/>
            <person name="Sorensen T."/>
            <person name="Nielsen M.R."/>
            <person name="Sondergaard T.E."/>
            <person name="Sorensen J.L."/>
            <person name="Fitzpatrick D.A."/>
            <person name="Frisvad J.C."/>
            <person name="Nielsen K.L."/>
        </authorList>
    </citation>
    <scope>NUCLEOTIDE SEQUENCE</scope>
    <source>
        <strain evidence="1">IBT 22155</strain>
    </source>
</reference>
<gene>
    <name evidence="1" type="ORF">N7515_000921</name>
</gene>
<organism evidence="1 2">
    <name type="scientific">Penicillium bovifimosum</name>
    <dbReference type="NCBI Taxonomy" id="126998"/>
    <lineage>
        <taxon>Eukaryota</taxon>
        <taxon>Fungi</taxon>
        <taxon>Dikarya</taxon>
        <taxon>Ascomycota</taxon>
        <taxon>Pezizomycotina</taxon>
        <taxon>Eurotiomycetes</taxon>
        <taxon>Eurotiomycetidae</taxon>
        <taxon>Eurotiales</taxon>
        <taxon>Aspergillaceae</taxon>
        <taxon>Penicillium</taxon>
    </lineage>
</organism>
<evidence type="ECO:0000313" key="2">
    <source>
        <dbReference type="Proteomes" id="UP001149079"/>
    </source>
</evidence>
<dbReference type="OrthoDB" id="2942798at2759"/>